<comment type="caution">
    <text evidence="2">The sequence shown here is derived from an EMBL/GenBank/DDBJ whole genome shotgun (WGS) entry which is preliminary data.</text>
</comment>
<dbReference type="AlphaFoldDB" id="A0AAW2WU10"/>
<gene>
    <name evidence="2" type="ORF">Slati_2242100</name>
</gene>
<protein>
    <submittedName>
        <fullName evidence="2">Uncharacterized protein</fullName>
    </submittedName>
</protein>
<dbReference type="EMBL" id="JACGWN010000007">
    <property type="protein sequence ID" value="KAL0445194.1"/>
    <property type="molecule type" value="Genomic_DNA"/>
</dbReference>
<reference evidence="2" key="2">
    <citation type="journal article" date="2024" name="Plant">
        <title>Genomic evolution and insights into agronomic trait innovations of Sesamum species.</title>
        <authorList>
            <person name="Miao H."/>
            <person name="Wang L."/>
            <person name="Qu L."/>
            <person name="Liu H."/>
            <person name="Sun Y."/>
            <person name="Le M."/>
            <person name="Wang Q."/>
            <person name="Wei S."/>
            <person name="Zheng Y."/>
            <person name="Lin W."/>
            <person name="Duan Y."/>
            <person name="Cao H."/>
            <person name="Xiong S."/>
            <person name="Wang X."/>
            <person name="Wei L."/>
            <person name="Li C."/>
            <person name="Ma Q."/>
            <person name="Ju M."/>
            <person name="Zhao R."/>
            <person name="Li G."/>
            <person name="Mu C."/>
            <person name="Tian Q."/>
            <person name="Mei H."/>
            <person name="Zhang T."/>
            <person name="Gao T."/>
            <person name="Zhang H."/>
        </authorList>
    </citation>
    <scope>NUCLEOTIDE SEQUENCE</scope>
    <source>
        <strain evidence="2">KEN1</strain>
    </source>
</reference>
<reference evidence="2" key="1">
    <citation type="submission" date="2020-06" db="EMBL/GenBank/DDBJ databases">
        <authorList>
            <person name="Li T."/>
            <person name="Hu X."/>
            <person name="Zhang T."/>
            <person name="Song X."/>
            <person name="Zhang H."/>
            <person name="Dai N."/>
            <person name="Sheng W."/>
            <person name="Hou X."/>
            <person name="Wei L."/>
        </authorList>
    </citation>
    <scope>NUCLEOTIDE SEQUENCE</scope>
    <source>
        <strain evidence="2">KEN1</strain>
        <tissue evidence="2">Leaf</tissue>
    </source>
</reference>
<evidence type="ECO:0000256" key="1">
    <source>
        <dbReference type="SAM" id="MobiDB-lite"/>
    </source>
</evidence>
<accession>A0AAW2WU10</accession>
<feature type="region of interest" description="Disordered" evidence="1">
    <location>
        <begin position="1"/>
        <end position="20"/>
    </location>
</feature>
<organism evidence="2">
    <name type="scientific">Sesamum latifolium</name>
    <dbReference type="NCBI Taxonomy" id="2727402"/>
    <lineage>
        <taxon>Eukaryota</taxon>
        <taxon>Viridiplantae</taxon>
        <taxon>Streptophyta</taxon>
        <taxon>Embryophyta</taxon>
        <taxon>Tracheophyta</taxon>
        <taxon>Spermatophyta</taxon>
        <taxon>Magnoliopsida</taxon>
        <taxon>eudicotyledons</taxon>
        <taxon>Gunneridae</taxon>
        <taxon>Pentapetalae</taxon>
        <taxon>asterids</taxon>
        <taxon>lamiids</taxon>
        <taxon>Lamiales</taxon>
        <taxon>Pedaliaceae</taxon>
        <taxon>Sesamum</taxon>
    </lineage>
</organism>
<name>A0AAW2WU10_9LAMI</name>
<evidence type="ECO:0000313" key="2">
    <source>
        <dbReference type="EMBL" id="KAL0445194.1"/>
    </source>
</evidence>
<proteinExistence type="predicted"/>
<sequence length="111" mass="12242">MGGVPDEPPLVLFAGPSEGAPPEGDMGLLALEVLEAGVPLAERDTGVLPPLSLSLSESSWKYLLNMMSAEKHTNNKSRLNIKKGRRLHNKHNDNTKRLIQRLYMRAQAKMP</sequence>